<dbReference type="CDD" id="cd18576">
    <property type="entry name" value="ABC_6TM_bac_exporter_ABCB8_10_like"/>
    <property type="match status" value="1"/>
</dbReference>
<dbReference type="Gene3D" id="3.40.50.300">
    <property type="entry name" value="P-loop containing nucleotide triphosphate hydrolases"/>
    <property type="match status" value="1"/>
</dbReference>
<evidence type="ECO:0000259" key="8">
    <source>
        <dbReference type="PROSITE" id="PS50893"/>
    </source>
</evidence>
<dbReference type="RefSeq" id="WP_313999820.1">
    <property type="nucleotide sequence ID" value="NZ_JASJOR010000007.1"/>
</dbReference>
<feature type="transmembrane region" description="Helical" evidence="7">
    <location>
        <begin position="183"/>
        <end position="202"/>
    </location>
</feature>
<dbReference type="Gene3D" id="1.20.1560.10">
    <property type="entry name" value="ABC transporter type 1, transmembrane domain"/>
    <property type="match status" value="2"/>
</dbReference>
<dbReference type="InterPro" id="IPR017871">
    <property type="entry name" value="ABC_transporter-like_CS"/>
</dbReference>
<dbReference type="SUPFAM" id="SSF90123">
    <property type="entry name" value="ABC transporter transmembrane region"/>
    <property type="match status" value="1"/>
</dbReference>
<keyword evidence="3" id="KW-0547">Nucleotide-binding</keyword>
<evidence type="ECO:0000256" key="2">
    <source>
        <dbReference type="ARBA" id="ARBA00022692"/>
    </source>
</evidence>
<evidence type="ECO:0000256" key="3">
    <source>
        <dbReference type="ARBA" id="ARBA00022741"/>
    </source>
</evidence>
<evidence type="ECO:0000313" key="10">
    <source>
        <dbReference type="EMBL" id="MDJ1495632.1"/>
    </source>
</evidence>
<evidence type="ECO:0000256" key="5">
    <source>
        <dbReference type="ARBA" id="ARBA00022989"/>
    </source>
</evidence>
<dbReference type="CDD" id="cd03249">
    <property type="entry name" value="ABC_MTABC3_MDL1_MDL2"/>
    <property type="match status" value="1"/>
</dbReference>
<dbReference type="PANTHER" id="PTHR43394:SF1">
    <property type="entry name" value="ATP-BINDING CASSETTE SUB-FAMILY B MEMBER 10, MITOCHONDRIAL"/>
    <property type="match status" value="1"/>
</dbReference>
<dbReference type="InterPro" id="IPR036640">
    <property type="entry name" value="ABC1_TM_sf"/>
</dbReference>
<keyword evidence="2 7" id="KW-0812">Transmembrane</keyword>
<dbReference type="Pfam" id="PF00005">
    <property type="entry name" value="ABC_tran"/>
    <property type="match status" value="1"/>
</dbReference>
<dbReference type="SUPFAM" id="SSF52540">
    <property type="entry name" value="P-loop containing nucleoside triphosphate hydrolases"/>
    <property type="match status" value="1"/>
</dbReference>
<feature type="transmembrane region" description="Helical" evidence="7">
    <location>
        <begin position="39"/>
        <end position="60"/>
    </location>
</feature>
<proteinExistence type="predicted"/>
<dbReference type="InterPro" id="IPR027417">
    <property type="entry name" value="P-loop_NTPase"/>
</dbReference>
<dbReference type="PANTHER" id="PTHR43394">
    <property type="entry name" value="ATP-DEPENDENT PERMEASE MDL1, MITOCHONDRIAL"/>
    <property type="match status" value="1"/>
</dbReference>
<evidence type="ECO:0000256" key="1">
    <source>
        <dbReference type="ARBA" id="ARBA00004651"/>
    </source>
</evidence>
<reference evidence="10 11" key="1">
    <citation type="submission" date="2023-05" db="EMBL/GenBank/DDBJ databases">
        <authorList>
            <person name="Zhang X."/>
        </authorList>
    </citation>
    <scope>NUCLEOTIDE SEQUENCE [LARGE SCALE GENOMIC DNA]</scope>
    <source>
        <strain evidence="10 11">DM2B3-1</strain>
    </source>
</reference>
<dbReference type="EMBL" id="JASJOT010000016">
    <property type="protein sequence ID" value="MDJ1495632.1"/>
    <property type="molecule type" value="Genomic_DNA"/>
</dbReference>
<comment type="caution">
    <text evidence="10">The sequence shown here is derived from an EMBL/GenBank/DDBJ whole genome shotgun (WGS) entry which is preliminary data.</text>
</comment>
<dbReference type="InterPro" id="IPR011527">
    <property type="entry name" value="ABC1_TM_dom"/>
</dbReference>
<dbReference type="PROSITE" id="PS00211">
    <property type="entry name" value="ABC_TRANSPORTER_1"/>
    <property type="match status" value="1"/>
</dbReference>
<gene>
    <name evidence="10" type="ORF">QNI19_22020</name>
</gene>
<feature type="domain" description="ABC transporter" evidence="8">
    <location>
        <begin position="356"/>
        <end position="592"/>
    </location>
</feature>
<keyword evidence="11" id="KW-1185">Reference proteome</keyword>
<name>A0ABT7CPG7_9BACT</name>
<feature type="transmembrane region" description="Helical" evidence="7">
    <location>
        <begin position="159"/>
        <end position="177"/>
    </location>
</feature>
<dbReference type="InterPro" id="IPR039421">
    <property type="entry name" value="Type_1_exporter"/>
</dbReference>
<dbReference type="Proteomes" id="UP001228581">
    <property type="component" value="Unassembled WGS sequence"/>
</dbReference>
<dbReference type="PROSITE" id="PS50893">
    <property type="entry name" value="ABC_TRANSPORTER_2"/>
    <property type="match status" value="1"/>
</dbReference>
<comment type="subcellular location">
    <subcellularLocation>
        <location evidence="1">Cell membrane</location>
        <topology evidence="1">Multi-pass membrane protein</topology>
    </subcellularLocation>
</comment>
<evidence type="ECO:0000259" key="9">
    <source>
        <dbReference type="PROSITE" id="PS50929"/>
    </source>
</evidence>
<keyword evidence="4" id="KW-0067">ATP-binding</keyword>
<organism evidence="10 11">
    <name type="scientific">Xanthocytophaga flava</name>
    <dbReference type="NCBI Taxonomy" id="3048013"/>
    <lineage>
        <taxon>Bacteria</taxon>
        <taxon>Pseudomonadati</taxon>
        <taxon>Bacteroidota</taxon>
        <taxon>Cytophagia</taxon>
        <taxon>Cytophagales</taxon>
        <taxon>Rhodocytophagaceae</taxon>
        <taxon>Xanthocytophaga</taxon>
    </lineage>
</organism>
<evidence type="ECO:0000256" key="6">
    <source>
        <dbReference type="ARBA" id="ARBA00023136"/>
    </source>
</evidence>
<feature type="transmembrane region" description="Helical" evidence="7">
    <location>
        <begin position="80"/>
        <end position="99"/>
    </location>
</feature>
<protein>
    <submittedName>
        <fullName evidence="10">ABC transporter transmembrane domain-containing protein</fullName>
    </submittedName>
</protein>
<dbReference type="InterPro" id="IPR003593">
    <property type="entry name" value="AAA+_ATPase"/>
</dbReference>
<keyword evidence="6 7" id="KW-0472">Membrane</keyword>
<feature type="domain" description="ABC transmembrane type-1" evidence="9">
    <location>
        <begin position="41"/>
        <end position="323"/>
    </location>
</feature>
<evidence type="ECO:0000256" key="4">
    <source>
        <dbReference type="ARBA" id="ARBA00022840"/>
    </source>
</evidence>
<dbReference type="InterPro" id="IPR003439">
    <property type="entry name" value="ABC_transporter-like_ATP-bd"/>
</dbReference>
<feature type="transmembrane region" description="Helical" evidence="7">
    <location>
        <begin position="263"/>
        <end position="284"/>
    </location>
</feature>
<accession>A0ABT7CPG7</accession>
<keyword evidence="5 7" id="KW-1133">Transmembrane helix</keyword>
<evidence type="ECO:0000313" key="11">
    <source>
        <dbReference type="Proteomes" id="UP001228581"/>
    </source>
</evidence>
<sequence length="598" mass="66305">MARGNRDDILEEDKKRKVNKAGIKSFLEIFRFVRPYKGYLIVGLISLALSALATLGFPLLAGKLVDAADNKAGGYSINQVTIALMGILLLNAIFAFLRIRTFANVSEKSLRDIRVALYDKLVHLSIPFFEERRVGELTSRITSDVQQLQDVLSFTLAEFLRQAITLVVGILLLLVFYPKLTLFMLATFPIIVIGAIIFGRYIRKLSKKTQDSLAYANTIVMETLQGVHTVKAYTNEMYETTRYSNALAKVIQNALNGAKYRGLLVSFIIFVVLGGIVGVIWYAATLYSQRIITAGDLISFTLFTGFVGASVAGLGEIYSQLQKTIGASERIRELLAQENEQTTFPEKETLKQVGDIVFSNVHFSYPTRPDIEVLKGITIQIRNGQKIALVGHSGSGKSTITSLLLRYYQPSTGNISVSGIDIEAIELKELRKHIGIVPQDVLLFGGSIAENISYGKPLATLDEIKDAARKANALEFIEKFPEGFNTVVGERGVKLSGGQRQRIAIARAILKDPEILILDEATSSLDAESERLVQEALDELMKDRTTIIIAHRLATIRKVDYIYVIGDGHIQEQGTHDDLSEMENGIYSNLLRLQFEIS</sequence>
<dbReference type="PROSITE" id="PS50929">
    <property type="entry name" value="ABC_TM1F"/>
    <property type="match status" value="1"/>
</dbReference>
<dbReference type="SMART" id="SM00382">
    <property type="entry name" value="AAA"/>
    <property type="match status" value="1"/>
</dbReference>
<dbReference type="Pfam" id="PF00664">
    <property type="entry name" value="ABC_membrane"/>
    <property type="match status" value="1"/>
</dbReference>
<evidence type="ECO:0000256" key="7">
    <source>
        <dbReference type="SAM" id="Phobius"/>
    </source>
</evidence>